<evidence type="ECO:0000256" key="5">
    <source>
        <dbReference type="ARBA" id="ARBA00023004"/>
    </source>
</evidence>
<gene>
    <name evidence="7" type="ORF">K1X11_015235</name>
</gene>
<evidence type="ECO:0000256" key="2">
    <source>
        <dbReference type="ARBA" id="ARBA00022559"/>
    </source>
</evidence>
<evidence type="ECO:0000256" key="1">
    <source>
        <dbReference type="ARBA" id="ARBA00001970"/>
    </source>
</evidence>
<dbReference type="InterPro" id="IPR048328">
    <property type="entry name" value="Dyp_perox_C"/>
</dbReference>
<evidence type="ECO:0000313" key="8">
    <source>
        <dbReference type="Proteomes" id="UP000738431"/>
    </source>
</evidence>
<evidence type="ECO:0000259" key="6">
    <source>
        <dbReference type="Pfam" id="PF20628"/>
    </source>
</evidence>
<reference evidence="7 8" key="1">
    <citation type="submission" date="2021-08" db="EMBL/GenBank/DDBJ databases">
        <authorList>
            <person name="Zhang D."/>
            <person name="Zhang A."/>
            <person name="Wang L."/>
        </authorList>
    </citation>
    <scope>NUCLEOTIDE SEQUENCE [LARGE SCALE GENOMIC DNA]</scope>
    <source>
        <strain evidence="7 8">WL0086</strain>
    </source>
</reference>
<dbReference type="EMBL" id="CP139781">
    <property type="protein sequence ID" value="WRQ86167.1"/>
    <property type="molecule type" value="Genomic_DNA"/>
</dbReference>
<evidence type="ECO:0000313" key="7">
    <source>
        <dbReference type="EMBL" id="WRQ86167.1"/>
    </source>
</evidence>
<keyword evidence="4" id="KW-0560">Oxidoreductase</keyword>
<comment type="cofactor">
    <cofactor evidence="1">
        <name>heme b</name>
        <dbReference type="ChEBI" id="CHEBI:60344"/>
    </cofactor>
</comment>
<keyword evidence="5" id="KW-0408">Iron</keyword>
<dbReference type="GO" id="GO:0004601">
    <property type="term" value="F:peroxidase activity"/>
    <property type="evidence" value="ECO:0007669"/>
    <property type="project" value="UniProtKB-KW"/>
</dbReference>
<sequence>MPNDFLERDRFTATEESKLLHDLQCNILAPHRRVHSAHLLIGLPSDGAQARRYVGEWSDRVTRASEVAEDQAKRTRTLKRWGWWNVAWTGRWRIRVGKAVGWDRLAESEPRPALKRGLVRSFMVSHGALRADRLGRSEEIPLVETEFRALTGAGETEPMSWSAGAWERPFRGNQIEAQILLASDDLDELKEAVAAEQTRLETGDMDGRVLQTLWGYVARDRERRPVEHFGFVDGVSNPEVLESEYRWATRRHGVYRPRFPLKSFLFELNGSPGRYASFQVLQKIEQHVGRFRQLSQLEQEAMVGRKADGTPLEAMGPGGINDFVYDFEASKPRCPFHAHIRKSNPRLTKLRSEMAVLFPRRGMLYGEREADVTTGEFRDEPDSGVGLLFMGYMGGIHRQFGRMVKTWMANSRFGGGVHTQNVGEDLIGPAREPDPAKDYTTVLGGAYFMVPPLAWLEEFKPTAAAGSDQ</sequence>
<proteinExistence type="predicted"/>
<dbReference type="Pfam" id="PF20628">
    <property type="entry name" value="Dyp_perox_C"/>
    <property type="match status" value="1"/>
</dbReference>
<dbReference type="PROSITE" id="PS51404">
    <property type="entry name" value="DYP_PEROXIDASE"/>
    <property type="match status" value="1"/>
</dbReference>
<reference evidence="7 8" key="2">
    <citation type="submission" date="2023-12" db="EMBL/GenBank/DDBJ databases">
        <title>Description of an unclassified Opitutus bacterium of Verrucomicrobiota.</title>
        <authorList>
            <person name="Zhang D.-F."/>
        </authorList>
    </citation>
    <scope>NUCLEOTIDE SEQUENCE [LARGE SCALE GENOMIC DNA]</scope>
    <source>
        <strain evidence="7 8">WL0086</strain>
    </source>
</reference>
<dbReference type="RefSeq" id="WP_221031673.1">
    <property type="nucleotide sequence ID" value="NZ_CP139781.1"/>
</dbReference>
<protein>
    <submittedName>
        <fullName evidence="7">Dyp-type peroxidase</fullName>
    </submittedName>
</protein>
<keyword evidence="3" id="KW-0479">Metal-binding</keyword>
<organism evidence="7 8">
    <name type="scientific">Actomonas aquatica</name>
    <dbReference type="NCBI Taxonomy" id="2866162"/>
    <lineage>
        <taxon>Bacteria</taxon>
        <taxon>Pseudomonadati</taxon>
        <taxon>Verrucomicrobiota</taxon>
        <taxon>Opitutia</taxon>
        <taxon>Opitutales</taxon>
        <taxon>Opitutaceae</taxon>
        <taxon>Actomonas</taxon>
    </lineage>
</organism>
<keyword evidence="2 7" id="KW-0575">Peroxidase</keyword>
<dbReference type="PANTHER" id="PTHR30521">
    <property type="entry name" value="DEFERROCHELATASE/PEROXIDASE"/>
    <property type="match status" value="1"/>
</dbReference>
<name>A0ABZ1C482_9BACT</name>
<dbReference type="Proteomes" id="UP000738431">
    <property type="component" value="Chromosome"/>
</dbReference>
<feature type="domain" description="Dyp-type peroxidase C-terminal" evidence="6">
    <location>
        <begin position="229"/>
        <end position="407"/>
    </location>
</feature>
<evidence type="ECO:0000256" key="3">
    <source>
        <dbReference type="ARBA" id="ARBA00022723"/>
    </source>
</evidence>
<dbReference type="PANTHER" id="PTHR30521:SF0">
    <property type="entry name" value="DYP-TYPE PEROXIDASE FAMILY PROTEIN"/>
    <property type="match status" value="1"/>
</dbReference>
<keyword evidence="8" id="KW-1185">Reference proteome</keyword>
<dbReference type="SUPFAM" id="SSF54909">
    <property type="entry name" value="Dimeric alpha+beta barrel"/>
    <property type="match status" value="1"/>
</dbReference>
<dbReference type="InterPro" id="IPR006314">
    <property type="entry name" value="Dyp_peroxidase"/>
</dbReference>
<accession>A0ABZ1C482</accession>
<dbReference type="InterPro" id="IPR011008">
    <property type="entry name" value="Dimeric_a/b-barrel"/>
</dbReference>
<evidence type="ECO:0000256" key="4">
    <source>
        <dbReference type="ARBA" id="ARBA00023002"/>
    </source>
</evidence>